<keyword evidence="2" id="KW-1185">Reference proteome</keyword>
<dbReference type="Proteomes" id="UP000276133">
    <property type="component" value="Unassembled WGS sequence"/>
</dbReference>
<accession>A0A3M7TA16</accession>
<proteinExistence type="predicted"/>
<organism evidence="1 2">
    <name type="scientific">Brachionus plicatilis</name>
    <name type="common">Marine rotifer</name>
    <name type="synonym">Brachionus muelleri</name>
    <dbReference type="NCBI Taxonomy" id="10195"/>
    <lineage>
        <taxon>Eukaryota</taxon>
        <taxon>Metazoa</taxon>
        <taxon>Spiralia</taxon>
        <taxon>Gnathifera</taxon>
        <taxon>Rotifera</taxon>
        <taxon>Eurotatoria</taxon>
        <taxon>Monogononta</taxon>
        <taxon>Pseudotrocha</taxon>
        <taxon>Ploima</taxon>
        <taxon>Brachionidae</taxon>
        <taxon>Brachionus</taxon>
    </lineage>
</organism>
<dbReference type="AlphaFoldDB" id="A0A3M7TA16"/>
<evidence type="ECO:0000313" key="2">
    <source>
        <dbReference type="Proteomes" id="UP000276133"/>
    </source>
</evidence>
<evidence type="ECO:0000313" key="1">
    <source>
        <dbReference type="EMBL" id="RNA44922.1"/>
    </source>
</evidence>
<gene>
    <name evidence="1" type="ORF">BpHYR1_008660</name>
</gene>
<sequence length="155" mass="17681">MSTLPKKIISGQKSTEELIEKIVCHLERIDDCHKTLKSEHGCERSRQKAANDVKTNSSYPNTSEYDVVDQIADGQKTYEISFSKFSTKVKFELLNCANLCSKHVSDNSNGYDRGQIVQMRNLCESGAHRRFLSGRIFEEIQALGLLYDLIQILYQ</sequence>
<reference evidence="1 2" key="1">
    <citation type="journal article" date="2018" name="Sci. Rep.">
        <title>Genomic signatures of local adaptation to the degree of environmental predictability in rotifers.</title>
        <authorList>
            <person name="Franch-Gras L."/>
            <person name="Hahn C."/>
            <person name="Garcia-Roger E.M."/>
            <person name="Carmona M.J."/>
            <person name="Serra M."/>
            <person name="Gomez A."/>
        </authorList>
    </citation>
    <scope>NUCLEOTIDE SEQUENCE [LARGE SCALE GENOMIC DNA]</scope>
    <source>
        <strain evidence="1">HYR1</strain>
    </source>
</reference>
<protein>
    <submittedName>
        <fullName evidence="1">Uncharacterized protein</fullName>
    </submittedName>
</protein>
<comment type="caution">
    <text evidence="1">The sequence shown here is derived from an EMBL/GenBank/DDBJ whole genome shotgun (WGS) entry which is preliminary data.</text>
</comment>
<dbReference type="EMBL" id="REGN01000044">
    <property type="protein sequence ID" value="RNA44922.1"/>
    <property type="molecule type" value="Genomic_DNA"/>
</dbReference>
<name>A0A3M7TA16_BRAPC</name>